<keyword evidence="1" id="KW-0472">Membrane</keyword>
<dbReference type="Proteomes" id="UP000215545">
    <property type="component" value="Unassembled WGS sequence"/>
</dbReference>
<evidence type="ECO:0008006" key="4">
    <source>
        <dbReference type="Google" id="ProtNLM"/>
    </source>
</evidence>
<evidence type="ECO:0000313" key="2">
    <source>
        <dbReference type="EMBL" id="OXS78712.1"/>
    </source>
</evidence>
<keyword evidence="1" id="KW-1133">Transmembrane helix</keyword>
<dbReference type="RefSeq" id="WP_082084558.1">
    <property type="nucleotide sequence ID" value="NZ_FTLX01000003.1"/>
</dbReference>
<protein>
    <recommendedName>
        <fullName evidence="4">Membrane protein YesL</fullName>
    </recommendedName>
</protein>
<dbReference type="Pfam" id="PF04854">
    <property type="entry name" value="DUF624"/>
    <property type="match status" value="1"/>
</dbReference>
<accession>A0ABX4EA55</accession>
<evidence type="ECO:0000256" key="1">
    <source>
        <dbReference type="SAM" id="Phobius"/>
    </source>
</evidence>
<dbReference type="InterPro" id="IPR006938">
    <property type="entry name" value="DUF624"/>
</dbReference>
<feature type="transmembrane region" description="Helical" evidence="1">
    <location>
        <begin position="73"/>
        <end position="96"/>
    </location>
</feature>
<evidence type="ECO:0000313" key="3">
    <source>
        <dbReference type="Proteomes" id="UP000215545"/>
    </source>
</evidence>
<feature type="transmembrane region" description="Helical" evidence="1">
    <location>
        <begin position="170"/>
        <end position="188"/>
    </location>
</feature>
<feature type="transmembrane region" description="Helical" evidence="1">
    <location>
        <begin position="20"/>
        <end position="46"/>
    </location>
</feature>
<feature type="transmembrane region" description="Helical" evidence="1">
    <location>
        <begin position="139"/>
        <end position="164"/>
    </location>
</feature>
<keyword evidence="3" id="KW-1185">Reference proteome</keyword>
<keyword evidence="1" id="KW-0812">Transmembrane</keyword>
<proteinExistence type="predicted"/>
<dbReference type="EMBL" id="MWSK01000003">
    <property type="protein sequence ID" value="OXS78712.1"/>
    <property type="molecule type" value="Genomic_DNA"/>
</dbReference>
<gene>
    <name evidence="2" type="ORF">B1B05_08975</name>
</gene>
<name>A0ABX4EA55_9BACI</name>
<sequence length="207" mass="23575">MMRWNGKSGGWMNAIANLFLLSVLWAVFCLPLLTVGPATAATLAVISEWQRKENDSVIRSFFRLFRLHFKQGMLIGNLWILSGILLSVDLFFVLHMQVSWNLIPLFLVTLAMLLWAFLGTAIFPCMIHSAKKGFSLVKLSFTIAFLDIQTTFAVLILWTAAILLFTVSPVLMMASFVPIFYIHLQFFFRSMNLLKSRVSLEMKLLDS</sequence>
<reference evidence="3" key="1">
    <citation type="submission" date="2017-03" db="EMBL/GenBank/DDBJ databases">
        <title>Bacillus sp. V-88(T) DSM27956, whole genome shotgun sequencing project.</title>
        <authorList>
            <person name="Dastager S.G."/>
            <person name="Neurgaonkar P.S."/>
            <person name="Dharne M.S."/>
        </authorList>
    </citation>
    <scope>NUCLEOTIDE SEQUENCE [LARGE SCALE GENOMIC DNA]</scope>
    <source>
        <strain evidence="3">DSM 25145</strain>
    </source>
</reference>
<organism evidence="2 3">
    <name type="scientific">Domibacillus enclensis</name>
    <dbReference type="NCBI Taxonomy" id="1017273"/>
    <lineage>
        <taxon>Bacteria</taxon>
        <taxon>Bacillati</taxon>
        <taxon>Bacillota</taxon>
        <taxon>Bacilli</taxon>
        <taxon>Bacillales</taxon>
        <taxon>Bacillaceae</taxon>
        <taxon>Domibacillus</taxon>
    </lineage>
</organism>
<feature type="transmembrane region" description="Helical" evidence="1">
    <location>
        <begin position="102"/>
        <end position="127"/>
    </location>
</feature>
<comment type="caution">
    <text evidence="2">The sequence shown here is derived from an EMBL/GenBank/DDBJ whole genome shotgun (WGS) entry which is preliminary data.</text>
</comment>